<evidence type="ECO:0000256" key="8">
    <source>
        <dbReference type="SAM" id="MobiDB-lite"/>
    </source>
</evidence>
<feature type="compositionally biased region" description="Low complexity" evidence="8">
    <location>
        <begin position="1624"/>
        <end position="1637"/>
    </location>
</feature>
<keyword evidence="5 6" id="KW-0009">Actin-binding</keyword>
<dbReference type="Gene3D" id="1.20.5.4820">
    <property type="match status" value="1"/>
</dbReference>
<dbReference type="GO" id="GO:0005737">
    <property type="term" value="C:cytoplasm"/>
    <property type="evidence" value="ECO:0007669"/>
    <property type="project" value="TreeGrafter"/>
</dbReference>
<keyword evidence="2 6" id="KW-0067">ATP-binding</keyword>
<evidence type="ECO:0000313" key="11">
    <source>
        <dbReference type="Proteomes" id="UP000751190"/>
    </source>
</evidence>
<dbReference type="InterPro" id="IPR001609">
    <property type="entry name" value="Myosin_head_motor_dom-like"/>
</dbReference>
<dbReference type="PROSITE" id="PS51456">
    <property type="entry name" value="MYOSIN_MOTOR"/>
    <property type="match status" value="1"/>
</dbReference>
<feature type="region of interest" description="Disordered" evidence="8">
    <location>
        <begin position="712"/>
        <end position="746"/>
    </location>
</feature>
<dbReference type="FunFam" id="1.10.10.820:FF:000001">
    <property type="entry name" value="Myosin heavy chain"/>
    <property type="match status" value="1"/>
</dbReference>
<dbReference type="GO" id="GO:0007015">
    <property type="term" value="P:actin filament organization"/>
    <property type="evidence" value="ECO:0007669"/>
    <property type="project" value="TreeGrafter"/>
</dbReference>
<dbReference type="GO" id="GO:0005524">
    <property type="term" value="F:ATP binding"/>
    <property type="evidence" value="ECO:0007669"/>
    <property type="project" value="UniProtKB-UniRule"/>
</dbReference>
<feature type="compositionally biased region" description="Low complexity" evidence="8">
    <location>
        <begin position="1729"/>
        <end position="1740"/>
    </location>
</feature>
<evidence type="ECO:0000256" key="3">
    <source>
        <dbReference type="ARBA" id="ARBA00023123"/>
    </source>
</evidence>
<gene>
    <name evidence="10" type="ORF">KFE25_009151</name>
</gene>
<dbReference type="OMA" id="NXVRELE"/>
<comment type="similarity">
    <text evidence="6">Belongs to the TRAFAC class myosin-kinesin ATPase superfamily. Myosin family.</text>
</comment>
<dbReference type="GO" id="GO:0016459">
    <property type="term" value="C:myosin complex"/>
    <property type="evidence" value="ECO:0007669"/>
    <property type="project" value="UniProtKB-KW"/>
</dbReference>
<proteinExistence type="inferred from homology"/>
<feature type="coiled-coil region" evidence="7">
    <location>
        <begin position="1194"/>
        <end position="1274"/>
    </location>
</feature>
<feature type="region of interest" description="Disordered" evidence="8">
    <location>
        <begin position="1469"/>
        <end position="1714"/>
    </location>
</feature>
<feature type="compositionally biased region" description="Low complexity" evidence="8">
    <location>
        <begin position="1691"/>
        <end position="1705"/>
    </location>
</feature>
<dbReference type="Gene3D" id="1.20.58.530">
    <property type="match status" value="1"/>
</dbReference>
<dbReference type="InterPro" id="IPR027417">
    <property type="entry name" value="P-loop_NTPase"/>
</dbReference>
<keyword evidence="1 6" id="KW-0547">Nucleotide-binding</keyword>
<dbReference type="Gene3D" id="1.20.120.720">
    <property type="entry name" value="Myosin VI head, motor domain, U50 subdomain"/>
    <property type="match status" value="2"/>
</dbReference>
<keyword evidence="7" id="KW-0175">Coiled coil</keyword>
<dbReference type="PRINTS" id="PR00193">
    <property type="entry name" value="MYOSINHEAVY"/>
</dbReference>
<feature type="region of interest" description="Actin-binding" evidence="6">
    <location>
        <begin position="762"/>
        <end position="784"/>
    </location>
</feature>
<dbReference type="GO" id="GO:0051015">
    <property type="term" value="F:actin filament binding"/>
    <property type="evidence" value="ECO:0007669"/>
    <property type="project" value="TreeGrafter"/>
</dbReference>
<feature type="compositionally biased region" description="Low complexity" evidence="8">
    <location>
        <begin position="1579"/>
        <end position="1603"/>
    </location>
</feature>
<organism evidence="10 11">
    <name type="scientific">Diacronema lutheri</name>
    <name type="common">Unicellular marine alga</name>
    <name type="synonym">Monochrysis lutheri</name>
    <dbReference type="NCBI Taxonomy" id="2081491"/>
    <lineage>
        <taxon>Eukaryota</taxon>
        <taxon>Haptista</taxon>
        <taxon>Haptophyta</taxon>
        <taxon>Pavlovophyceae</taxon>
        <taxon>Pavlovales</taxon>
        <taxon>Pavlovaceae</taxon>
        <taxon>Diacronema</taxon>
    </lineage>
</organism>
<dbReference type="Pfam" id="PF00063">
    <property type="entry name" value="Myosin_head"/>
    <property type="match status" value="2"/>
</dbReference>
<dbReference type="GO" id="GO:0016020">
    <property type="term" value="C:membrane"/>
    <property type="evidence" value="ECO:0007669"/>
    <property type="project" value="TreeGrafter"/>
</dbReference>
<dbReference type="SUPFAM" id="SSF52540">
    <property type="entry name" value="P-loop containing nucleoside triphosphate hydrolases"/>
    <property type="match status" value="1"/>
</dbReference>
<evidence type="ECO:0000256" key="5">
    <source>
        <dbReference type="ARBA" id="ARBA00023203"/>
    </source>
</evidence>
<dbReference type="PANTHER" id="PTHR13140">
    <property type="entry name" value="MYOSIN"/>
    <property type="match status" value="1"/>
</dbReference>
<feature type="coiled-coil region" evidence="7">
    <location>
        <begin position="1137"/>
        <end position="1164"/>
    </location>
</feature>
<accession>A0A8J5XZB2</accession>
<evidence type="ECO:0000256" key="7">
    <source>
        <dbReference type="SAM" id="Coils"/>
    </source>
</evidence>
<reference evidence="10" key="1">
    <citation type="submission" date="2021-05" db="EMBL/GenBank/DDBJ databases">
        <title>The genome of the haptophyte Pavlova lutheri (Diacronema luteri, Pavlovales) - a model for lipid biosynthesis in eukaryotic algae.</title>
        <authorList>
            <person name="Hulatt C.J."/>
            <person name="Posewitz M.C."/>
        </authorList>
    </citation>
    <scope>NUCLEOTIDE SEQUENCE</scope>
    <source>
        <strain evidence="10">NIVA-4/92</strain>
    </source>
</reference>
<dbReference type="Gene3D" id="3.40.850.10">
    <property type="entry name" value="Kinesin motor domain"/>
    <property type="match status" value="2"/>
</dbReference>
<feature type="compositionally biased region" description="Low complexity" evidence="8">
    <location>
        <begin position="1379"/>
        <end position="1397"/>
    </location>
</feature>
<dbReference type="Gene3D" id="1.10.10.820">
    <property type="match status" value="1"/>
</dbReference>
<dbReference type="Proteomes" id="UP000751190">
    <property type="component" value="Unassembled WGS sequence"/>
</dbReference>
<evidence type="ECO:0000256" key="2">
    <source>
        <dbReference type="ARBA" id="ARBA00022840"/>
    </source>
</evidence>
<comment type="caution">
    <text evidence="10">The sequence shown here is derived from an EMBL/GenBank/DDBJ whole genome shotgun (WGS) entry which is preliminary data.</text>
</comment>
<feature type="region of interest" description="Disordered" evidence="8">
    <location>
        <begin position="451"/>
        <end position="470"/>
    </location>
</feature>
<evidence type="ECO:0000313" key="10">
    <source>
        <dbReference type="EMBL" id="KAG8470730.1"/>
    </source>
</evidence>
<dbReference type="OrthoDB" id="6108017at2759"/>
<dbReference type="SMART" id="SM00242">
    <property type="entry name" value="MYSc"/>
    <property type="match status" value="1"/>
</dbReference>
<dbReference type="CDD" id="cd00124">
    <property type="entry name" value="MYSc"/>
    <property type="match status" value="1"/>
</dbReference>
<dbReference type="GO" id="GO:0000146">
    <property type="term" value="F:microfilament motor activity"/>
    <property type="evidence" value="ECO:0007669"/>
    <property type="project" value="TreeGrafter"/>
</dbReference>
<dbReference type="PROSITE" id="PS50096">
    <property type="entry name" value="IQ"/>
    <property type="match status" value="2"/>
</dbReference>
<dbReference type="PANTHER" id="PTHR13140:SF845">
    <property type="entry name" value="MYOSIN-LIKE PROTEIN"/>
    <property type="match status" value="1"/>
</dbReference>
<feature type="binding site" evidence="6">
    <location>
        <begin position="145"/>
        <end position="152"/>
    </location>
    <ligand>
        <name>ATP</name>
        <dbReference type="ChEBI" id="CHEBI:30616"/>
    </ligand>
</feature>
<feature type="compositionally biased region" description="Polar residues" evidence="8">
    <location>
        <begin position="1339"/>
        <end position="1349"/>
    </location>
</feature>
<evidence type="ECO:0000259" key="9">
    <source>
        <dbReference type="PROSITE" id="PS51456"/>
    </source>
</evidence>
<evidence type="ECO:0000256" key="1">
    <source>
        <dbReference type="ARBA" id="ARBA00022741"/>
    </source>
</evidence>
<sequence length="1792" mass="185150">MSENVWAPTLDAFEEAVLQRDEAGGANVRSLVGQPLSVAPDDCRPRGVLPAGGYDDNTQLAHLDEANMLHNLSVRYDVGQIYTYVGTILVAVNPYAELPLYSEAKMREYRGRPMRALPPHPYAVADLALRLLARDGEDQSIVVSGESGAGKTETCKTILRYLAFRSTAGFDLRADGRAAPARSLERQVLATNPALEAFGNACTLRNGNSSRFGKLVRTLLHAHSCEIGGAKIDTYLLERSRVSSVPRGERSFHIFYQLCAGLPRERAAELALDGGAAAFELLCGGGVMRIGGVDDRAEFDAVRAAFDTMGVPADALDGAWAMVAAVLHVRNVRFGEVEGAHGRVGVRRAQPGGAAGNDGGQNAVADAALAHAARLLCVSEAQLEAALTTRAARSLAGREAACTLHLDSAACAAARDGLCKGLYSALFAAVVGALNARLLALGAPEATGMLSPARAQSPREPPAARAGAAQPYAPNYGEVHNHLQLASPSSRALAVAKAASPASAGRSSARGLRCVSLLDIFGFECFATNGIEQLLINYANERLQRFFLARVLDDELSLCRAEGVRTPNGLAVGSGNECVALLDARPSAGPGGGQAGGAPMGVLRLLEDEANVPGASDASFSRRVHATHAAHGWLRAPLIGAKAKPSRASAASVGAPQPGAGPLGASEGFIVRHFAGEVTYSVAGFLDKDTDALHAEVATIVSAAAARLHLPSEREPAGRAPPRFGGAGGSAAARAPEAANGAGARRATTRRASIGARFAAELDGLIAGLAQSSVQFVRCVKPNPQQAAGVWNRAAVLTQLRNAGMGAVLTLMATGYPSRVPFAELAGRFARLAPAALRALPPADFVAALLAALGVPAAECALGVTSAFFRAGQLATVESLTARNDPQRDARIGAAMVAWVARRRWRRGARAIVAAGRLGRRLAGIRAACALRRAARMLYAIARAFRPLAARARVTVARVRGAVLLQAAERRRAAAARLRAARRAATRVQAAARARAARAERALRAAARAAARVVRAAAATRLQAAARRRLARVAGCAARGARDTVAVERAAASARADAAAARVQAVARATRARRLAATTRRLAAAHAVVDRAASAPGRVARARLGAHAASRAAAASRLAAGARAMRARRLAAVLRQAGEAVRRASSAEARAAAAEAEREAMAAACALAERSAQTLAAAARAEREAMAAAHSQAETEARARVDAAEAERAALAEAYRLVEAEAEAQARAADEARLESARSAELLAAAVADVDGLLDAAEAERSSLIRQNEEATRLMAERLAQQQALMEESFARQRAIEKRLDDQQRLLEARLDEQRVAYEARVAMLEALASASEHGTPRAPNSTLANGSSPIGAPLARADDDGGSQLHPPTNGRGLDYTAARAPAADGDPAAQRGTPPTRSPPPGAAMRPARVAGTRPPPPSAIPQRRPSATAAIVHAPPPAAIVHAPPPALAHRRSSAAVADGRLAHRRLSGAPDAQPRSRPSTGASGATYSQSHARARRLSSPAPQRASVRQPPPREPVQLPRSQLPVRRGTSVGTLLAGANATPRSSLPAQRPANFARSNLPPPAPCTAHSLASHGSALRARSGSLSASSSPAQPAARRGSVSATLVEARRRSSLARSDVTPRGAPAPSAARPPGYTVEVLARASPPHPPLHAARASLDGTPGGDGEQLTLDARLGLAYSPEHAGNGQAPAGMGSPSPARSSPAPHPTTTCANDGAAALAAQPSAAARAHASIAQPAATSTKPCTAGSGLRRPMPVDARSKLSDAQGLLRANKENSAAAGGPANGRNFEP</sequence>
<feature type="compositionally biased region" description="Polar residues" evidence="8">
    <location>
        <begin position="1480"/>
        <end position="1495"/>
    </location>
</feature>
<feature type="region of interest" description="Disordered" evidence="8">
    <location>
        <begin position="1333"/>
        <end position="1429"/>
    </location>
</feature>
<feature type="domain" description="Myosin motor" evidence="9">
    <location>
        <begin position="52"/>
        <end position="882"/>
    </location>
</feature>
<evidence type="ECO:0000256" key="4">
    <source>
        <dbReference type="ARBA" id="ARBA00023175"/>
    </source>
</evidence>
<feature type="region of interest" description="Disordered" evidence="8">
    <location>
        <begin position="1729"/>
        <end position="1792"/>
    </location>
</feature>
<keyword evidence="3 6" id="KW-0518">Myosin</keyword>
<feature type="compositionally biased region" description="Low complexity" evidence="8">
    <location>
        <begin position="718"/>
        <end position="746"/>
    </location>
</feature>
<name>A0A8J5XZB2_DIALT</name>
<dbReference type="EMBL" id="JAGTXO010000001">
    <property type="protein sequence ID" value="KAG8470730.1"/>
    <property type="molecule type" value="Genomic_DNA"/>
</dbReference>
<keyword evidence="4 6" id="KW-0505">Motor protein</keyword>
<evidence type="ECO:0000256" key="6">
    <source>
        <dbReference type="PROSITE-ProRule" id="PRU00782"/>
    </source>
</evidence>
<keyword evidence="11" id="KW-1185">Reference proteome</keyword>
<dbReference type="InterPro" id="IPR036961">
    <property type="entry name" value="Kinesin_motor_dom_sf"/>
</dbReference>
<protein>
    <recommendedName>
        <fullName evidence="9">Myosin motor domain-containing protein</fullName>
    </recommendedName>
</protein>